<evidence type="ECO:0000256" key="3">
    <source>
        <dbReference type="SAM" id="MobiDB-lite"/>
    </source>
</evidence>
<evidence type="ECO:0000256" key="1">
    <source>
        <dbReference type="ARBA" id="ARBA00011026"/>
    </source>
</evidence>
<dbReference type="InterPro" id="IPR045860">
    <property type="entry name" value="Snake_toxin-like_sf"/>
</dbReference>
<reference evidence="4" key="1">
    <citation type="submission" date="2021-03" db="EMBL/GenBank/DDBJ databases">
        <authorList>
            <person name="Bekaert M."/>
        </authorList>
    </citation>
    <scope>NUCLEOTIDE SEQUENCE</scope>
</reference>
<name>A0A8S3V928_MYTED</name>
<comment type="similarity">
    <text evidence="1">Belongs to the FAM221 family.</text>
</comment>
<keyword evidence="5" id="KW-1185">Reference proteome</keyword>
<feature type="region of interest" description="Disordered" evidence="3">
    <location>
        <begin position="293"/>
        <end position="328"/>
    </location>
</feature>
<evidence type="ECO:0000313" key="4">
    <source>
        <dbReference type="EMBL" id="CAG2253731.1"/>
    </source>
</evidence>
<dbReference type="SUPFAM" id="SSF57302">
    <property type="entry name" value="Snake toxin-like"/>
    <property type="match status" value="1"/>
</dbReference>
<dbReference type="InterPro" id="IPR026755">
    <property type="entry name" value="Fam221a/b"/>
</dbReference>
<sequence>MAARQYHLKFDKSAASAVDAYAEYKRIVGDDDGGVMFTPDQYEDYKKRVLPMRMENRVFVSFSNSTGMDCKMIGPETLCFCQHRFRQHKTDFTTIPTERPIMLPCKVKGCGCVSYHYVPQNGTQPIRCSCKHFTDEHSVKKPHKCKLSVSGGCKCPEFRSSYTCGCGEPYHSHHMIAETKDERLARGHPVGQDVPYQAMGGLTGFSSLMDGYMRLDPSGIGAPSKEFLEQPITSHDHPFLRANVQSIKTHRMNQRAIKGGTEPEIDEDLAERMSAMRRPDESDMDYFERRYQERQKAERERSRARVVAARSKPAIGRRTNPATNSKSKYNYDRNAFRQMLTMVDRYHTTSVCITAENINANFQFSYKLGCARKEYCGQKKRNLRHICCTTNLCNKYNLGTTQSTTMVTKPQYTTTFQITKQQATTQITQAPTTTKLTTTALPITARLQQTSPNNQCAGYGYHLWRVHCYFIIDIPEIWAGGNVGNHHPVNPGDVWLGGSYHRNTWMWKNSEETIDFHNKHWKPGH</sequence>
<evidence type="ECO:0000313" key="5">
    <source>
        <dbReference type="Proteomes" id="UP000683360"/>
    </source>
</evidence>
<dbReference type="Proteomes" id="UP000683360">
    <property type="component" value="Unassembled WGS sequence"/>
</dbReference>
<dbReference type="AlphaFoldDB" id="A0A8S3V928"/>
<dbReference type="PANTHER" id="PTHR31214:SF2">
    <property type="entry name" value="PROTEIN FAM221A"/>
    <property type="match status" value="1"/>
</dbReference>
<dbReference type="OrthoDB" id="310364at2759"/>
<proteinExistence type="inferred from homology"/>
<gene>
    <name evidence="4" type="ORF">MEDL_65242</name>
</gene>
<evidence type="ECO:0000256" key="2">
    <source>
        <dbReference type="ARBA" id="ARBA00039630"/>
    </source>
</evidence>
<comment type="caution">
    <text evidence="4">The sequence shown here is derived from an EMBL/GenBank/DDBJ whole genome shotgun (WGS) entry which is preliminary data.</text>
</comment>
<feature type="compositionally biased region" description="Basic and acidic residues" evidence="3">
    <location>
        <begin position="293"/>
        <end position="303"/>
    </location>
</feature>
<dbReference type="Pfam" id="PF14753">
    <property type="entry name" value="FAM221"/>
    <property type="match status" value="1"/>
</dbReference>
<dbReference type="PANTHER" id="PTHR31214">
    <property type="entry name" value="PROTEIN FAM221A-RELATED"/>
    <property type="match status" value="1"/>
</dbReference>
<protein>
    <recommendedName>
        <fullName evidence="2">Protein FAM221A</fullName>
    </recommendedName>
</protein>
<dbReference type="EMBL" id="CAJPWZ010003162">
    <property type="protein sequence ID" value="CAG2253731.1"/>
    <property type="molecule type" value="Genomic_DNA"/>
</dbReference>
<accession>A0A8S3V928</accession>
<organism evidence="4 5">
    <name type="scientific">Mytilus edulis</name>
    <name type="common">Blue mussel</name>
    <dbReference type="NCBI Taxonomy" id="6550"/>
    <lineage>
        <taxon>Eukaryota</taxon>
        <taxon>Metazoa</taxon>
        <taxon>Spiralia</taxon>
        <taxon>Lophotrochozoa</taxon>
        <taxon>Mollusca</taxon>
        <taxon>Bivalvia</taxon>
        <taxon>Autobranchia</taxon>
        <taxon>Pteriomorphia</taxon>
        <taxon>Mytilida</taxon>
        <taxon>Mytiloidea</taxon>
        <taxon>Mytilidae</taxon>
        <taxon>Mytilinae</taxon>
        <taxon>Mytilus</taxon>
    </lineage>
</organism>